<dbReference type="NCBIfam" id="NF008453">
    <property type="entry name" value="PRK11308.1"/>
    <property type="match status" value="1"/>
</dbReference>
<dbReference type="Gene3D" id="3.40.50.300">
    <property type="entry name" value="P-loop containing nucleotide triphosphate hydrolases"/>
    <property type="match status" value="1"/>
</dbReference>
<evidence type="ECO:0000313" key="8">
    <source>
        <dbReference type="Proteomes" id="UP000007374"/>
    </source>
</evidence>
<gene>
    <name evidence="7" type="ORF">NA8A_11295</name>
</gene>
<dbReference type="InterPro" id="IPR013563">
    <property type="entry name" value="Oligopep_ABC_C"/>
</dbReference>
<dbReference type="InterPro" id="IPR003439">
    <property type="entry name" value="ABC_transporter-like_ATP-bd"/>
</dbReference>
<dbReference type="InterPro" id="IPR017871">
    <property type="entry name" value="ABC_transporter-like_CS"/>
</dbReference>
<dbReference type="SUPFAM" id="SSF52540">
    <property type="entry name" value="P-loop containing nucleoside triphosphate hydrolases"/>
    <property type="match status" value="1"/>
</dbReference>
<accession>K2NS47</accession>
<dbReference type="Pfam" id="PF00005">
    <property type="entry name" value="ABC_tran"/>
    <property type="match status" value="1"/>
</dbReference>
<dbReference type="STRING" id="721133.SAMN05216176_107242"/>
<dbReference type="OrthoDB" id="7833162at2"/>
<evidence type="ECO:0000256" key="3">
    <source>
        <dbReference type="ARBA" id="ARBA00022448"/>
    </source>
</evidence>
<protein>
    <submittedName>
        <fullName evidence="7">Oligopeptide ABC transporter ATP-binding protein</fullName>
    </submittedName>
</protein>
<comment type="similarity">
    <text evidence="2">Belongs to the ABC transporter superfamily.</text>
</comment>
<dbReference type="FunFam" id="3.40.50.300:FF:000016">
    <property type="entry name" value="Oligopeptide ABC transporter ATP-binding component"/>
    <property type="match status" value="1"/>
</dbReference>
<keyword evidence="5 7" id="KW-0067">ATP-binding</keyword>
<sequence>MSKTPLLSVRDLSKHFTIRSPFRGTTVGTVQAVNRVSFDIGEGETLGLVGESGCGKSTTGRLLLRLIEPDRGEVLFQGRDLLKLDARELKAVRKSIQIVFQDPFSSLNPRMTVEDIVTEPLYVQGGMTRRDMRDRARMLLDRVGLNAAHITRYPHEFSGGQRQRIGIARALAADPRFIVCDEAVSALDVSVQAQVINLLQDLQEEFNLSYLFIAHDLSVVRHISDRVAVMYLGEVVEIAGKDALYASPRHPYTQALLAAIPVAHPRLRGKRARLGGEVSSALNPPPGCRFSQRCPFARDVCRKEPPALRGLGERHQVACHFAEELQAVAA</sequence>
<evidence type="ECO:0000256" key="2">
    <source>
        <dbReference type="ARBA" id="ARBA00005417"/>
    </source>
</evidence>
<evidence type="ECO:0000256" key="1">
    <source>
        <dbReference type="ARBA" id="ARBA00004417"/>
    </source>
</evidence>
<feature type="domain" description="ABC transporter" evidence="6">
    <location>
        <begin position="7"/>
        <end position="257"/>
    </location>
</feature>
<dbReference type="InterPro" id="IPR003593">
    <property type="entry name" value="AAA+_ATPase"/>
</dbReference>
<keyword evidence="8" id="KW-1185">Reference proteome</keyword>
<dbReference type="GO" id="GO:0005524">
    <property type="term" value="F:ATP binding"/>
    <property type="evidence" value="ECO:0007669"/>
    <property type="project" value="UniProtKB-KW"/>
</dbReference>
<dbReference type="InterPro" id="IPR050319">
    <property type="entry name" value="ABC_transp_ATP-bind"/>
</dbReference>
<dbReference type="SMART" id="SM00382">
    <property type="entry name" value="AAA"/>
    <property type="match status" value="1"/>
</dbReference>
<dbReference type="Proteomes" id="UP000007374">
    <property type="component" value="Unassembled WGS sequence"/>
</dbReference>
<evidence type="ECO:0000256" key="5">
    <source>
        <dbReference type="ARBA" id="ARBA00022840"/>
    </source>
</evidence>
<keyword evidence="3" id="KW-0813">Transport</keyword>
<dbReference type="RefSeq" id="WP_009450417.1">
    <property type="nucleotide sequence ID" value="NZ_AMSI01000007.1"/>
</dbReference>
<dbReference type="CDD" id="cd03257">
    <property type="entry name" value="ABC_NikE_OppD_transporters"/>
    <property type="match status" value="1"/>
</dbReference>
<evidence type="ECO:0000256" key="4">
    <source>
        <dbReference type="ARBA" id="ARBA00022741"/>
    </source>
</evidence>
<dbReference type="PROSITE" id="PS00211">
    <property type="entry name" value="ABC_TRANSPORTER_1"/>
    <property type="match status" value="1"/>
</dbReference>
<organism evidence="7 8">
    <name type="scientific">Nitratireductor indicus C115</name>
    <dbReference type="NCBI Taxonomy" id="1231190"/>
    <lineage>
        <taxon>Bacteria</taxon>
        <taxon>Pseudomonadati</taxon>
        <taxon>Pseudomonadota</taxon>
        <taxon>Alphaproteobacteria</taxon>
        <taxon>Hyphomicrobiales</taxon>
        <taxon>Phyllobacteriaceae</taxon>
        <taxon>Nitratireductor</taxon>
    </lineage>
</organism>
<dbReference type="EMBL" id="AMSI01000007">
    <property type="protein sequence ID" value="EKF42130.1"/>
    <property type="molecule type" value="Genomic_DNA"/>
</dbReference>
<dbReference type="PROSITE" id="PS50893">
    <property type="entry name" value="ABC_TRANSPORTER_2"/>
    <property type="match status" value="1"/>
</dbReference>
<evidence type="ECO:0000259" key="6">
    <source>
        <dbReference type="PROSITE" id="PS50893"/>
    </source>
</evidence>
<evidence type="ECO:0000313" key="7">
    <source>
        <dbReference type="EMBL" id="EKF42130.1"/>
    </source>
</evidence>
<dbReference type="InterPro" id="IPR027417">
    <property type="entry name" value="P-loop_NTPase"/>
</dbReference>
<proteinExistence type="inferred from homology"/>
<comment type="caution">
    <text evidence="7">The sequence shown here is derived from an EMBL/GenBank/DDBJ whole genome shotgun (WGS) entry which is preliminary data.</text>
</comment>
<dbReference type="eggNOG" id="COG4608">
    <property type="taxonomic scope" value="Bacteria"/>
</dbReference>
<dbReference type="AlphaFoldDB" id="K2NS47"/>
<dbReference type="PANTHER" id="PTHR43776">
    <property type="entry name" value="TRANSPORT ATP-BINDING PROTEIN"/>
    <property type="match status" value="1"/>
</dbReference>
<reference evidence="7 8" key="1">
    <citation type="journal article" date="2012" name="J. Bacteriol.">
        <title>Genome Sequence of Nitratireductor indicus Type Strain C115.</title>
        <authorList>
            <person name="Lai Q."/>
            <person name="Li G."/>
            <person name="Yu Z."/>
            <person name="Shao Z."/>
        </authorList>
    </citation>
    <scope>NUCLEOTIDE SEQUENCE [LARGE SCALE GENOMIC DNA]</scope>
    <source>
        <strain evidence="7 8">C115</strain>
    </source>
</reference>
<dbReference type="GO" id="GO:0016887">
    <property type="term" value="F:ATP hydrolysis activity"/>
    <property type="evidence" value="ECO:0007669"/>
    <property type="project" value="InterPro"/>
</dbReference>
<comment type="subcellular location">
    <subcellularLocation>
        <location evidence="1">Cell inner membrane</location>
        <topology evidence="1">Peripheral membrane protein</topology>
    </subcellularLocation>
</comment>
<dbReference type="NCBIfam" id="TIGR01727">
    <property type="entry name" value="oligo_HPY"/>
    <property type="match status" value="1"/>
</dbReference>
<name>K2NS47_9HYPH</name>
<dbReference type="GO" id="GO:0015833">
    <property type="term" value="P:peptide transport"/>
    <property type="evidence" value="ECO:0007669"/>
    <property type="project" value="InterPro"/>
</dbReference>
<dbReference type="GO" id="GO:0005886">
    <property type="term" value="C:plasma membrane"/>
    <property type="evidence" value="ECO:0007669"/>
    <property type="project" value="UniProtKB-SubCell"/>
</dbReference>
<dbReference type="PANTHER" id="PTHR43776:SF7">
    <property type="entry name" value="D,D-DIPEPTIDE TRANSPORT ATP-BINDING PROTEIN DDPF-RELATED"/>
    <property type="match status" value="1"/>
</dbReference>
<dbReference type="Pfam" id="PF08352">
    <property type="entry name" value="oligo_HPY"/>
    <property type="match status" value="1"/>
</dbReference>
<dbReference type="GO" id="GO:0055085">
    <property type="term" value="P:transmembrane transport"/>
    <property type="evidence" value="ECO:0007669"/>
    <property type="project" value="UniProtKB-ARBA"/>
</dbReference>
<dbReference type="PATRIC" id="fig|1231190.3.peg.2353"/>
<keyword evidence="4" id="KW-0547">Nucleotide-binding</keyword>